<dbReference type="Pfam" id="PF00069">
    <property type="entry name" value="Pkinase"/>
    <property type="match status" value="2"/>
</dbReference>
<sequence>MSKSPNVVDYYGFGSKTSHSGWLYICIELMDSTLFDVIRLMHIAHKDFSNEFFGYITISIIEALIEFKKAGVTHGYICPGNILINRNGEIKLSLFGGYKTSIFNGSTFSYMGYGSPEQTRGEEYYDRADIWSLGITLLEFILGYHPMKYKENFSWEKIAKKKEFKNHFKDWYRKFVVKSFLEKCLEVDVKNRPNLMQIQELDLYKMFASKSLDTRRSEIVSSIKKYEKSYEDLFSDKLMNKIQFPGSSVIDFDMKDCKFKSEVWNHVVYLHKRSKQPLALRTYFTETIRNYDEVVPKMKSEINFFREFNSCPYIVNFYGWSMHNLKSYLIFEPMDLSLREFYLYYWLIQDAFEGLVFPVEYLGHISVSVINALSEIHSKGYQMDLNLESTKIYLNIKGQVKIGSSATKQEDEELDTVSDRCEKFDLILLHEILMESGQNNYLGFGLTYKEKLEITIGTMKRGTILAEVLQQKNNLVCKDQSDTIVSDFINTMNKHSLNSLKETIFYKQNINKFSENEELMVKAVKSLSEFSNSLGIKTTIREWLIEDAKNISLRSNQLKQDFEYEKQILETPIYTMTTPRLVFPGHHSEYRFNILDFDGKDEIDRTRFSVVTKRRHKPSGFVVAIKSIPLPAASGNITEDQIKDLKREVQLLKALTNSPHITTFYGSFIYDKKLYICMEFMEMSLTKYYQQMHQMKSSFPEEMLGCICVCIIDALIACKKIQIMHRDVKPLNILLNRTGEIKLCDFGVSRILQDSLATTVVGTMAYWPPERFIGQGSFDIRHDVWSLGITLVETALGSYPLSKKSSFGESFSEVQNNIRNLKPDKFDAQLTHYSNDTLEFIHLCLQSIDNRPKFDGLTNTNFYKNYSAKKALLDVAKIMENIGTMSDSHPQRIKLDPNPGFQEQQQHQQHLHMQQDQLQAQLSPTSASTPPNQQQYVMQQAMVQRDQKSQQFRQQLPQVMYQNVQVVQQAQVGGGIMSATHPQNPRMIIGQQEQVMDMQRPQMTNSKPMQMQQQQSNPSQMNPPQYGRHQFQQPNQAQMMQQQQQQGPGSMMGQPNQQGSNFMPGQSYANNQMMPGQQGSTGIQQMNHGMHLTGQMPGGSLPSINYQQQGMPQMQQMYNMTPQARNNDQMQKFWAQNPQMQPWFEQQPVRQQSLFHQPTAGQMSWNPQMNANFNPAQQQWHQQQQQQGFHQILSLLSAGAMTPSPLMNQQTPNQQMMMQQMPPDQANNGSYR</sequence>
<dbReference type="PANTHER" id="PTHR48013">
    <property type="entry name" value="DUAL SPECIFICITY MITOGEN-ACTIVATED PROTEIN KINASE KINASE 5-RELATED"/>
    <property type="match status" value="1"/>
</dbReference>
<keyword evidence="1" id="KW-0808">Transferase</keyword>
<dbReference type="EC" id="2.7.12.2" evidence="6"/>
<dbReference type="Proteomes" id="UP000887540">
    <property type="component" value="Unplaced"/>
</dbReference>
<dbReference type="Gene3D" id="3.30.200.20">
    <property type="entry name" value="Phosphorylase Kinase, domain 1"/>
    <property type="match status" value="1"/>
</dbReference>
<feature type="compositionally biased region" description="Polar residues" evidence="7">
    <location>
        <begin position="923"/>
        <end position="932"/>
    </location>
</feature>
<feature type="region of interest" description="Disordered" evidence="7">
    <location>
        <begin position="1001"/>
        <end position="1055"/>
    </location>
</feature>
<organism evidence="9 10">
    <name type="scientific">Acrobeloides nanus</name>
    <dbReference type="NCBI Taxonomy" id="290746"/>
    <lineage>
        <taxon>Eukaryota</taxon>
        <taxon>Metazoa</taxon>
        <taxon>Ecdysozoa</taxon>
        <taxon>Nematoda</taxon>
        <taxon>Chromadorea</taxon>
        <taxon>Rhabditida</taxon>
        <taxon>Tylenchina</taxon>
        <taxon>Cephalobomorpha</taxon>
        <taxon>Cephaloboidea</taxon>
        <taxon>Cephalobidae</taxon>
        <taxon>Acrobeloides</taxon>
    </lineage>
</organism>
<feature type="region of interest" description="Disordered" evidence="7">
    <location>
        <begin position="887"/>
        <end position="933"/>
    </location>
</feature>
<evidence type="ECO:0000256" key="6">
    <source>
        <dbReference type="ARBA" id="ARBA00038999"/>
    </source>
</evidence>
<feature type="compositionally biased region" description="Low complexity" evidence="7">
    <location>
        <begin position="1005"/>
        <end position="1055"/>
    </location>
</feature>
<dbReference type="WBParaSite" id="ACRNAN_Path_1420.g5577.t1">
    <property type="protein sequence ID" value="ACRNAN_Path_1420.g5577.t1"/>
    <property type="gene ID" value="ACRNAN_Path_1420.g5577"/>
</dbReference>
<dbReference type="SMART" id="SM00220">
    <property type="entry name" value="S_TKc"/>
    <property type="match status" value="1"/>
</dbReference>
<dbReference type="InterPro" id="IPR011009">
    <property type="entry name" value="Kinase-like_dom_sf"/>
</dbReference>
<evidence type="ECO:0000256" key="5">
    <source>
        <dbReference type="ARBA" id="ARBA00038035"/>
    </source>
</evidence>
<evidence type="ECO:0000256" key="4">
    <source>
        <dbReference type="ARBA" id="ARBA00022840"/>
    </source>
</evidence>
<evidence type="ECO:0000256" key="7">
    <source>
        <dbReference type="SAM" id="MobiDB-lite"/>
    </source>
</evidence>
<evidence type="ECO:0000256" key="1">
    <source>
        <dbReference type="ARBA" id="ARBA00022679"/>
    </source>
</evidence>
<dbReference type="Gene3D" id="1.10.510.10">
    <property type="entry name" value="Transferase(Phosphotransferase) domain 1"/>
    <property type="match status" value="2"/>
</dbReference>
<dbReference type="SUPFAM" id="SSF56112">
    <property type="entry name" value="Protein kinase-like (PK-like)"/>
    <property type="match status" value="3"/>
</dbReference>
<dbReference type="PROSITE" id="PS00108">
    <property type="entry name" value="PROTEIN_KINASE_ST"/>
    <property type="match status" value="1"/>
</dbReference>
<protein>
    <recommendedName>
        <fullName evidence="6">mitogen-activated protein kinase kinase</fullName>
        <ecNumber evidence="6">2.7.12.2</ecNumber>
    </recommendedName>
</protein>
<keyword evidence="4" id="KW-0067">ATP-binding</keyword>
<feature type="compositionally biased region" description="Low complexity" evidence="7">
    <location>
        <begin position="902"/>
        <end position="922"/>
    </location>
</feature>
<dbReference type="AlphaFoldDB" id="A0A914C0F6"/>
<dbReference type="GO" id="GO:0005524">
    <property type="term" value="F:ATP binding"/>
    <property type="evidence" value="ECO:0007669"/>
    <property type="project" value="UniProtKB-KW"/>
</dbReference>
<evidence type="ECO:0000256" key="2">
    <source>
        <dbReference type="ARBA" id="ARBA00022741"/>
    </source>
</evidence>
<feature type="domain" description="Protein kinase" evidence="8">
    <location>
        <begin position="597"/>
        <end position="863"/>
    </location>
</feature>
<evidence type="ECO:0000256" key="3">
    <source>
        <dbReference type="ARBA" id="ARBA00022777"/>
    </source>
</evidence>
<dbReference type="InterPro" id="IPR000719">
    <property type="entry name" value="Prot_kinase_dom"/>
</dbReference>
<keyword evidence="2" id="KW-0547">Nucleotide-binding</keyword>
<evidence type="ECO:0000313" key="9">
    <source>
        <dbReference type="Proteomes" id="UP000887540"/>
    </source>
</evidence>
<evidence type="ECO:0000313" key="10">
    <source>
        <dbReference type="WBParaSite" id="ACRNAN_Path_1420.g5577.t1"/>
    </source>
</evidence>
<accession>A0A914C0F6</accession>
<feature type="domain" description="Protein kinase" evidence="8">
    <location>
        <begin position="1"/>
        <end position="207"/>
    </location>
</feature>
<dbReference type="GO" id="GO:0051403">
    <property type="term" value="P:stress-activated MAPK cascade"/>
    <property type="evidence" value="ECO:0007669"/>
    <property type="project" value="TreeGrafter"/>
</dbReference>
<reference evidence="10" key="1">
    <citation type="submission" date="2022-11" db="UniProtKB">
        <authorList>
            <consortium name="WormBaseParasite"/>
        </authorList>
    </citation>
    <scope>IDENTIFICATION</scope>
</reference>
<comment type="similarity">
    <text evidence="5">Belongs to the protein kinase superfamily. STE Ser/Thr protein kinase family. MAP kinase kinase subfamily.</text>
</comment>
<name>A0A914C0F6_9BILA</name>
<dbReference type="PROSITE" id="PS50011">
    <property type="entry name" value="PROTEIN_KINASE_DOM"/>
    <property type="match status" value="2"/>
</dbReference>
<proteinExistence type="inferred from homology"/>
<dbReference type="GO" id="GO:0004708">
    <property type="term" value="F:MAP kinase kinase activity"/>
    <property type="evidence" value="ECO:0007669"/>
    <property type="project" value="UniProtKB-EC"/>
</dbReference>
<dbReference type="PANTHER" id="PTHR48013:SF15">
    <property type="entry name" value="DUAL SPECIFICITY MITOGEN-ACTIVATED PROTEIN KINASE KINASE 4"/>
    <property type="match status" value="1"/>
</dbReference>
<keyword evidence="9" id="KW-1185">Reference proteome</keyword>
<evidence type="ECO:0000259" key="8">
    <source>
        <dbReference type="PROSITE" id="PS50011"/>
    </source>
</evidence>
<keyword evidence="3" id="KW-0418">Kinase</keyword>
<dbReference type="InterPro" id="IPR008271">
    <property type="entry name" value="Ser/Thr_kinase_AS"/>
</dbReference>